<evidence type="ECO:0000313" key="1">
    <source>
        <dbReference type="EMBL" id="EPR77791.1"/>
    </source>
</evidence>
<dbReference type="Proteomes" id="UP000014978">
    <property type="component" value="Unassembled WGS sequence"/>
</dbReference>
<protein>
    <submittedName>
        <fullName evidence="1">Uncharacterized protein</fullName>
    </submittedName>
</protein>
<accession>S7W4X4</accession>
<keyword evidence="2" id="KW-1185">Reference proteome</keyword>
<evidence type="ECO:0000313" key="2">
    <source>
        <dbReference type="Proteomes" id="UP000014978"/>
    </source>
</evidence>
<dbReference type="EMBL" id="ATCN01001278">
    <property type="protein sequence ID" value="EPR77791.1"/>
    <property type="molecule type" value="Genomic_DNA"/>
</dbReference>
<dbReference type="HOGENOM" id="CLU_1682189_0_0_1"/>
<gene>
    <name evidence="1" type="ORF">SLOPH_679</name>
</gene>
<organism evidence="1 2">
    <name type="scientific">Spraguea lophii (strain 42_110)</name>
    <name type="common">Microsporidian parasite</name>
    <dbReference type="NCBI Taxonomy" id="1358809"/>
    <lineage>
        <taxon>Eukaryota</taxon>
        <taxon>Fungi</taxon>
        <taxon>Fungi incertae sedis</taxon>
        <taxon>Microsporidia</taxon>
        <taxon>Spragueidae</taxon>
        <taxon>Spraguea</taxon>
    </lineage>
</organism>
<dbReference type="VEuPathDB" id="MicrosporidiaDB:SLOPH_679"/>
<dbReference type="InParanoid" id="S7W4X4"/>
<comment type="caution">
    <text evidence="1">The sequence shown here is derived from an EMBL/GenBank/DDBJ whole genome shotgun (WGS) entry which is preliminary data.</text>
</comment>
<feature type="non-terminal residue" evidence="1">
    <location>
        <position position="158"/>
    </location>
</feature>
<name>S7W4X4_SPRLO</name>
<sequence>MLFIKEIYFICNIYCTRNNSLSMERECVIPRFKSRNNSEYNHDTNDDIAMLEYYAPDMFSLTDKIAFMKIFFDEILFDIMIEKYSVDKKLSMEMKTYFLSSNKIYDGDTDTDCSGISDTSDINPFKTYNTTTTDDHILLIGQKIMDTTVMKDYYQRLV</sequence>
<reference evidence="2" key="1">
    <citation type="journal article" date="2013" name="PLoS Genet.">
        <title>The genome of Spraguea lophii and the basis of host-microsporidian interactions.</title>
        <authorList>
            <person name="Campbell S.E."/>
            <person name="Williams T.A."/>
            <person name="Yousuf A."/>
            <person name="Soanes D.M."/>
            <person name="Paszkiewicz K.H."/>
            <person name="Williams B.A.P."/>
        </authorList>
    </citation>
    <scope>NUCLEOTIDE SEQUENCE [LARGE SCALE GENOMIC DNA]</scope>
    <source>
        <strain evidence="2">42_110</strain>
    </source>
</reference>
<dbReference type="AlphaFoldDB" id="S7W4X4"/>
<proteinExistence type="predicted"/>